<accession>A0ABW5D2X2</accession>
<dbReference type="SUPFAM" id="SSF50998">
    <property type="entry name" value="Quinoprotein alcohol dehydrogenase-like"/>
    <property type="match status" value="2"/>
</dbReference>
<organism evidence="2 3">
    <name type="scientific">Pontibacter ruber</name>
    <dbReference type="NCBI Taxonomy" id="1343895"/>
    <lineage>
        <taxon>Bacteria</taxon>
        <taxon>Pseudomonadati</taxon>
        <taxon>Bacteroidota</taxon>
        <taxon>Cytophagia</taxon>
        <taxon>Cytophagales</taxon>
        <taxon>Hymenobacteraceae</taxon>
        <taxon>Pontibacter</taxon>
    </lineage>
</organism>
<dbReference type="Gene3D" id="2.120.10.30">
    <property type="entry name" value="TolB, C-terminal domain"/>
    <property type="match status" value="1"/>
</dbReference>
<gene>
    <name evidence="2" type="ORF">ACFSKP_15210</name>
</gene>
<dbReference type="InterPro" id="IPR011047">
    <property type="entry name" value="Quinoprotein_ADH-like_sf"/>
</dbReference>
<name>A0ABW5D2X2_9BACT</name>
<evidence type="ECO:0000313" key="2">
    <source>
        <dbReference type="EMBL" id="MFD2247615.1"/>
    </source>
</evidence>
<dbReference type="Gene3D" id="2.130.10.10">
    <property type="entry name" value="YVTN repeat-like/Quinoprotein amine dehydrogenase"/>
    <property type="match status" value="1"/>
</dbReference>
<evidence type="ECO:0000256" key="1">
    <source>
        <dbReference type="SAM" id="SignalP"/>
    </source>
</evidence>
<dbReference type="Gene3D" id="2.140.10.10">
    <property type="entry name" value="Quinoprotein alcohol dehydrogenase-like superfamily"/>
    <property type="match status" value="1"/>
</dbReference>
<feature type="signal peptide" evidence="1">
    <location>
        <begin position="1"/>
        <end position="23"/>
    </location>
</feature>
<evidence type="ECO:0000313" key="3">
    <source>
        <dbReference type="Proteomes" id="UP001597374"/>
    </source>
</evidence>
<keyword evidence="3" id="KW-1185">Reference proteome</keyword>
<dbReference type="InterPro" id="IPR052918">
    <property type="entry name" value="Motility_Chemotaxis_Reg"/>
</dbReference>
<dbReference type="NCBIfam" id="TIGR02608">
    <property type="entry name" value="delta_60_rpt"/>
    <property type="match status" value="1"/>
</dbReference>
<dbReference type="PANTHER" id="PTHR35580:SF1">
    <property type="entry name" value="PHYTASE-LIKE DOMAIN-CONTAINING PROTEIN"/>
    <property type="match status" value="1"/>
</dbReference>
<protein>
    <submittedName>
        <fullName evidence="2">T9SS type A sorting domain-containing protein</fullName>
    </submittedName>
</protein>
<keyword evidence="1" id="KW-0732">Signal</keyword>
<sequence length="1235" mass="132976">MKLKLLLLVLQLLLYFMVTTAAAQQLTRQWVQRLNGVAGKNEAPVDVAVDAEGNSYVTGSSFGAIDPIITNTVKYSPTGEQLWVAQNKTLRSVSAIEVDNAGGVYITGYLLDSVQADFVTIRYDAATGEQVWLSSYGTAGNNDLAVDLAVDSAGGIYVTGSSSDAAIIGNATVVVSTVRYEATTGKETWSSTYDRPGSSDRAAAIAVDNQGRVYVTGTSSIRDTVAALTVLQYNATTGDEIWASRYEGPSGSNNIAVDMAIDDEGVYVTGFSFILGSASDFITIRFDAADGTQRWAKYFVSSGNSNEIPYAIEVDNQGGVYVTGSSGIIGSSDTEYVTVKYEAATGEEIWNSRYNGSSELTDQAFDIAVDNQGGVFVTGYSFLTDFDTDYATVRYDAASGQQVWVMRYSGPEGVNNRFNIATAIAFDNQGGIIVTGESFGDYGTVRYNATTGEQLWVQRFNVEENVNDFAISVAVDAEGNSYVTGTSEELFPRLTTVKYSPTGELLWVVKFEGLSWAQDIAVDNQGGVYVTGQHFGEEFSPDIATIRYDAATGAQVWARSYNGPAAFWPDSAAAITVDNQGGVFVTGVSYNEEGGSEFATVRYNATSGEQTWVSRYSGENSQFNHATAITVDNQGGVYVTGYSFIDSTNTAYITVRYAAANGQQTWATRYNESGGTEIATDIAADNTGGIYVTGYSRSYNTGYDYATIQYEAATGAENWVSRYNGQSNRDDLARAIAADTSGGVYVTGTSFVSDSLSDFATVRYDAATGAQAWASRYDELSDRQEARDIAIDRQGGIFVTGVNYSDQNADFATVRYDPVSGEQTWVDRYNSANNNEDIAVTLAVDARNNVIVTGYSFDPATRYDFLTIKYGQCPTLAAVSIAGDPTVAVNTDNSPYSFSVAGASTFIWNITDIDGNAYTDFSGQGTDSISVDWPAQPNVYKLTAFYTAGEGCEAGSAVSYVYVSDAEAGFVTGAGWSDSPPNPDYELMQRRGNLFWGLLAGYEEQDDVQGMALVVLESGPDIFRSTSLEDGSLVISGNKAFFKGRGSLTHLDGFISRTDDRRFGFLVAATDGHFGPGSASDQLRLKIWVLNADGSEGEVVYDNQVGCSTNLDENAIACAGIKEGDVVINNNNDLNLFAQQLTTLGAAPETQEFQAFPTVFSDRTTLAFTTDRRSDYTLELYDLKGALVRKVSAGTADAGKRYEQEIQAEGLERGLYLVRLTTDSKVQTVKLIVQK</sequence>
<reference evidence="3" key="1">
    <citation type="journal article" date="2019" name="Int. J. Syst. Evol. Microbiol.">
        <title>The Global Catalogue of Microorganisms (GCM) 10K type strain sequencing project: providing services to taxonomists for standard genome sequencing and annotation.</title>
        <authorList>
            <consortium name="The Broad Institute Genomics Platform"/>
            <consortium name="The Broad Institute Genome Sequencing Center for Infectious Disease"/>
            <person name="Wu L."/>
            <person name="Ma J."/>
        </authorList>
    </citation>
    <scope>NUCLEOTIDE SEQUENCE [LARGE SCALE GENOMIC DNA]</scope>
    <source>
        <strain evidence="3">CGMCC 4.1782</strain>
    </source>
</reference>
<feature type="chain" id="PRO_5047227148" evidence="1">
    <location>
        <begin position="24"/>
        <end position="1235"/>
    </location>
</feature>
<dbReference type="NCBIfam" id="TIGR04183">
    <property type="entry name" value="Por_Secre_tail"/>
    <property type="match status" value="1"/>
</dbReference>
<proteinExistence type="predicted"/>
<comment type="caution">
    <text evidence="2">The sequence shown here is derived from an EMBL/GenBank/DDBJ whole genome shotgun (WGS) entry which is preliminary data.</text>
</comment>
<dbReference type="InterPro" id="IPR013431">
    <property type="entry name" value="Delta_60_rpt"/>
</dbReference>
<dbReference type="InterPro" id="IPR015943">
    <property type="entry name" value="WD40/YVTN_repeat-like_dom_sf"/>
</dbReference>
<dbReference type="Proteomes" id="UP001597374">
    <property type="component" value="Unassembled WGS sequence"/>
</dbReference>
<dbReference type="EMBL" id="JBHUIM010000002">
    <property type="protein sequence ID" value="MFD2247615.1"/>
    <property type="molecule type" value="Genomic_DNA"/>
</dbReference>
<dbReference type="InterPro" id="IPR026444">
    <property type="entry name" value="Secre_tail"/>
</dbReference>
<dbReference type="RefSeq" id="WP_250430624.1">
    <property type="nucleotide sequence ID" value="NZ_JALPRR010000003.1"/>
</dbReference>
<dbReference type="PANTHER" id="PTHR35580">
    <property type="entry name" value="CELL SURFACE GLYCOPROTEIN (S-LAYER PROTEIN)-LIKE PROTEIN"/>
    <property type="match status" value="1"/>
</dbReference>
<dbReference type="SUPFAM" id="SSF101898">
    <property type="entry name" value="NHL repeat"/>
    <property type="match status" value="1"/>
</dbReference>
<dbReference type="InterPro" id="IPR011042">
    <property type="entry name" value="6-blade_b-propeller_TolB-like"/>
</dbReference>